<organism evidence="2 3">
    <name type="scientific">Heracleum sosnowskyi</name>
    <dbReference type="NCBI Taxonomy" id="360622"/>
    <lineage>
        <taxon>Eukaryota</taxon>
        <taxon>Viridiplantae</taxon>
        <taxon>Streptophyta</taxon>
        <taxon>Embryophyta</taxon>
        <taxon>Tracheophyta</taxon>
        <taxon>Spermatophyta</taxon>
        <taxon>Magnoliopsida</taxon>
        <taxon>eudicotyledons</taxon>
        <taxon>Gunneridae</taxon>
        <taxon>Pentapetalae</taxon>
        <taxon>asterids</taxon>
        <taxon>campanulids</taxon>
        <taxon>Apiales</taxon>
        <taxon>Apiaceae</taxon>
        <taxon>Apioideae</taxon>
        <taxon>apioid superclade</taxon>
        <taxon>Tordylieae</taxon>
        <taxon>Tordyliinae</taxon>
        <taxon>Heracleum</taxon>
    </lineage>
</organism>
<dbReference type="EMBL" id="JAUIZM010000004">
    <property type="protein sequence ID" value="KAK1391077.1"/>
    <property type="molecule type" value="Genomic_DNA"/>
</dbReference>
<proteinExistence type="predicted"/>
<reference evidence="2" key="2">
    <citation type="submission" date="2023-05" db="EMBL/GenBank/DDBJ databases">
        <authorList>
            <person name="Schelkunov M.I."/>
        </authorList>
    </citation>
    <scope>NUCLEOTIDE SEQUENCE</scope>
    <source>
        <strain evidence="2">Hsosn_3</strain>
        <tissue evidence="2">Leaf</tissue>
    </source>
</reference>
<name>A0AAD8IVG0_9APIA</name>
<protein>
    <submittedName>
        <fullName evidence="2">Uncharacterized protein</fullName>
    </submittedName>
</protein>
<dbReference type="PANTHER" id="PTHR34835:SF34">
    <property type="entry name" value="OS08G0555500 PROTEIN"/>
    <property type="match status" value="1"/>
</dbReference>
<comment type="caution">
    <text evidence="2">The sequence shown here is derived from an EMBL/GenBank/DDBJ whole genome shotgun (WGS) entry which is preliminary data.</text>
</comment>
<evidence type="ECO:0000313" key="3">
    <source>
        <dbReference type="Proteomes" id="UP001237642"/>
    </source>
</evidence>
<evidence type="ECO:0000313" key="2">
    <source>
        <dbReference type="EMBL" id="KAK1391077.1"/>
    </source>
</evidence>
<feature type="region of interest" description="Disordered" evidence="1">
    <location>
        <begin position="36"/>
        <end position="59"/>
    </location>
</feature>
<reference evidence="2" key="1">
    <citation type="submission" date="2023-02" db="EMBL/GenBank/DDBJ databases">
        <title>Genome of toxic invasive species Heracleum sosnowskyi carries increased number of genes despite the absence of recent whole-genome duplications.</title>
        <authorList>
            <person name="Schelkunov M."/>
            <person name="Shtratnikova V."/>
            <person name="Makarenko M."/>
            <person name="Klepikova A."/>
            <person name="Omelchenko D."/>
            <person name="Novikova G."/>
            <person name="Obukhova E."/>
            <person name="Bogdanov V."/>
            <person name="Penin A."/>
            <person name="Logacheva M."/>
        </authorList>
    </citation>
    <scope>NUCLEOTIDE SEQUENCE</scope>
    <source>
        <strain evidence="2">Hsosn_3</strain>
        <tissue evidence="2">Leaf</tissue>
    </source>
</reference>
<dbReference type="AlphaFoldDB" id="A0AAD8IVG0"/>
<keyword evidence="3" id="KW-1185">Reference proteome</keyword>
<dbReference type="Proteomes" id="UP001237642">
    <property type="component" value="Unassembled WGS sequence"/>
</dbReference>
<dbReference type="PANTHER" id="PTHR34835">
    <property type="entry name" value="OS07G0283600 PROTEIN-RELATED"/>
    <property type="match status" value="1"/>
</dbReference>
<feature type="compositionally biased region" description="Acidic residues" evidence="1">
    <location>
        <begin position="44"/>
        <end position="59"/>
    </location>
</feature>
<gene>
    <name evidence="2" type="ORF">POM88_019255</name>
</gene>
<evidence type="ECO:0000256" key="1">
    <source>
        <dbReference type="SAM" id="MobiDB-lite"/>
    </source>
</evidence>
<sequence length="174" mass="19811">MKWMRNPITEPIHIDLDGNDDELDLQGNIDQHIDNNAEQGSIAPEDENIEEVARDTDDDIIQPTQVKEGEKNGKKKMGKKEDEIAKIRNSPRVFTDMRNSLSDKQREWVIRADFGNLLPFDLVEMPPRLAYKILESFNDMTCILVLQNGDIVITNQDVHDILGLPCQGAKSKDL</sequence>
<accession>A0AAD8IVG0</accession>